<protein>
    <recommendedName>
        <fullName evidence="16">ABC transporter C family member 10</fullName>
    </recommendedName>
</protein>
<evidence type="ECO:0000256" key="5">
    <source>
        <dbReference type="ARBA" id="ARBA00022737"/>
    </source>
</evidence>
<keyword evidence="4 11" id="KW-0812">Transmembrane</keyword>
<dbReference type="GO" id="GO:0140359">
    <property type="term" value="F:ABC-type transporter activity"/>
    <property type="evidence" value="ECO:0007669"/>
    <property type="project" value="InterPro"/>
</dbReference>
<keyword evidence="5" id="KW-0677">Repeat</keyword>
<feature type="transmembrane region" description="Helical" evidence="11">
    <location>
        <begin position="305"/>
        <end position="329"/>
    </location>
</feature>
<accession>A0AAD4RY71</accession>
<dbReference type="Pfam" id="PF00005">
    <property type="entry name" value="ABC_tran"/>
    <property type="match status" value="2"/>
</dbReference>
<keyword evidence="8" id="KW-1278">Translocase</keyword>
<sequence>MDNLWNSFCGDSDCTYNGEPCGFYELLYPSSCVHNSIVICLDALLLFVLLSTVISKSSSARTVHNASRRCTSLEIVSAVYNGCVGVVFLGLGIWIFQASKQTGDLPLHQLVVVLFQGFTWLILSLNFSLRGKKFGLGVLRLCSVVTFLIAGLLCLSALLVLIVDKRVSVNIVLDILILPGAVLLLLCTSRGNQLEDTSKTGESNSLYAPLNGGSNGHIEADMGSETPFAKAGFLSKMTFWWLNSLMKSGKEKTLNDADIPQLRKVDRAQSCYSLFMDRLNSRKQTNASEPPSILWTLVLCYRKEILISGFFALLKILTLSAGPLLLNAFIKVAEGKQAFKYEGYVLVVSLFFTKCVESLAQRQWYFRSNLIGVQIRSILSAAIYKKQLRLSNSAKLVHSAGEITNYVTVDAYRIGQFPYWFHQTWTTSLQLCIALVILFHAVGLATIAALIVIVLTVLCNTPVAKLQHKFQSNLMVAQDERLKAISEALANMKILKLYAWETLFKSVIERLREEELKWLSAVQLRRAYNGILFWSSPVLVSAATFGACYFLGVPLYASNAFTFLATLRLVQEPVRAIPEVIGVVIQAKVALSRIIRFLAAPELQAGISKQKKNTDQLRPAISIKLGNFSWEENPLKPTLSSINLEVKLGEKVAICGEVGSGKSTMLAAILGEVLNTQGTVQTYGKIAYVSQTAWIQTGSIQDNILFGCNMDRIRYQETLEKCSLLKDLEMLPFGDLTEIGERGVNLSGGQKQRIQLARALYQDSDVYLMDDPFSAVDAHTATNLFNEYVMGALSAKTVLLVTHQVDFLPKFDSILLMSEGQILRAAPYHVLLASCPEFSELVNAHKDTAGSESFSGVSSSQSAGTSLKEISKSYSEKKLKSVGHQLIKLEERESGDTGLKPYLQYLNQSKGFTYFSIAMLAHLMFVGAQVLQNSWMAANVQNPEVTKLRLIVVYLIIGCSTIVLLLVRLLSTVAMGLQSSKSVFYQLLNSLFHAPMSFFDSTPLGRILSRVSSDLSIVDLDIPFSLTLSVVATMGTYANLAVLAVITWPVLFVSIPMILLAICLQKYYFASAKEFMRINGTTKSMIANHLAESIAGAMTIRAFEEEDRFFAENLDLIDKNSSPFFHTFSANEWLIQRLETLSAVVLSTSALVMVLLPPGTLNSGFVGMALSYGLSLNMSLVFSIQNQCTLANHIISVERLNQYLNIPSEAPKVIEGNRPLPSWPSIGRVEILDLKIRYRSNTPLVLQGISCTFEGGHKIGIVGRTGSGKTTMIGALFRLVEPVGGKVVIDSIDISTIGLHDLRSRLGIIPQDPILFNGTVRYNLDPLCQHSDQEIWEVLGKCQLEDAVREKGDGLDSLVADDGSNWSMGQRQLFCLGRALLRRCRILVLDEATASIDNATDSILQKTIRVEFADCTVITVAHRIPTVMDCTMVLALSDGKIMEYDEPMKLMNMEGSLFAKLVKEYWSHGRSADSS</sequence>
<keyword evidence="6" id="KW-0547">Nucleotide-binding</keyword>
<evidence type="ECO:0008006" key="16">
    <source>
        <dbReference type="Google" id="ProtNLM"/>
    </source>
</evidence>
<organism evidence="14 15">
    <name type="scientific">Papaver atlanticum</name>
    <dbReference type="NCBI Taxonomy" id="357466"/>
    <lineage>
        <taxon>Eukaryota</taxon>
        <taxon>Viridiplantae</taxon>
        <taxon>Streptophyta</taxon>
        <taxon>Embryophyta</taxon>
        <taxon>Tracheophyta</taxon>
        <taxon>Spermatophyta</taxon>
        <taxon>Magnoliopsida</taxon>
        <taxon>Ranunculales</taxon>
        <taxon>Papaveraceae</taxon>
        <taxon>Papaveroideae</taxon>
        <taxon>Papaver</taxon>
    </lineage>
</organism>
<keyword evidence="15" id="KW-1185">Reference proteome</keyword>
<dbReference type="FunFam" id="3.40.50.300:FF:000169">
    <property type="entry name" value="ABC transporter C family member 3"/>
    <property type="match status" value="1"/>
</dbReference>
<dbReference type="Proteomes" id="UP001202328">
    <property type="component" value="Unassembled WGS sequence"/>
</dbReference>
<dbReference type="FunFam" id="1.20.1560.10:FF:000002">
    <property type="entry name" value="ABC transporter C family member 5"/>
    <property type="match status" value="1"/>
</dbReference>
<dbReference type="Pfam" id="PF00664">
    <property type="entry name" value="ABC_membrane"/>
    <property type="match status" value="2"/>
</dbReference>
<evidence type="ECO:0000313" key="14">
    <source>
        <dbReference type="EMBL" id="KAI3842713.1"/>
    </source>
</evidence>
<dbReference type="GO" id="GO:0005524">
    <property type="term" value="F:ATP binding"/>
    <property type="evidence" value="ECO:0007669"/>
    <property type="project" value="UniProtKB-KW"/>
</dbReference>
<dbReference type="SUPFAM" id="SSF52540">
    <property type="entry name" value="P-loop containing nucleoside triphosphate hydrolases"/>
    <property type="match status" value="2"/>
</dbReference>
<feature type="domain" description="ABC transmembrane type-1" evidence="13">
    <location>
        <begin position="917"/>
        <end position="1192"/>
    </location>
</feature>
<evidence type="ECO:0000259" key="12">
    <source>
        <dbReference type="PROSITE" id="PS50893"/>
    </source>
</evidence>
<dbReference type="InterPro" id="IPR011527">
    <property type="entry name" value="ABC1_TM_dom"/>
</dbReference>
<dbReference type="InterPro" id="IPR044726">
    <property type="entry name" value="ABCC_6TM_D2"/>
</dbReference>
<dbReference type="EMBL" id="JAJJMB010017052">
    <property type="protein sequence ID" value="KAI3842713.1"/>
    <property type="molecule type" value="Genomic_DNA"/>
</dbReference>
<keyword evidence="9 11" id="KW-1133">Transmembrane helix</keyword>
<evidence type="ECO:0000256" key="6">
    <source>
        <dbReference type="ARBA" id="ARBA00022741"/>
    </source>
</evidence>
<dbReference type="PROSITE" id="PS50893">
    <property type="entry name" value="ABC_TRANSPORTER_2"/>
    <property type="match status" value="2"/>
</dbReference>
<feature type="transmembrane region" description="Helical" evidence="11">
    <location>
        <begin position="951"/>
        <end position="971"/>
    </location>
</feature>
<dbReference type="Gene3D" id="1.20.1560.10">
    <property type="entry name" value="ABC transporter type 1, transmembrane domain"/>
    <property type="match status" value="2"/>
</dbReference>
<dbReference type="InterPro" id="IPR003593">
    <property type="entry name" value="AAA+_ATPase"/>
</dbReference>
<keyword evidence="3" id="KW-0813">Transport</keyword>
<dbReference type="PROSITE" id="PS50929">
    <property type="entry name" value="ABC_TM1F"/>
    <property type="match status" value="2"/>
</dbReference>
<evidence type="ECO:0000256" key="1">
    <source>
        <dbReference type="ARBA" id="ARBA00004141"/>
    </source>
</evidence>
<reference evidence="14" key="1">
    <citation type="submission" date="2022-04" db="EMBL/GenBank/DDBJ databases">
        <title>A functionally conserved STORR gene fusion in Papaver species that diverged 16.8 million years ago.</title>
        <authorList>
            <person name="Catania T."/>
        </authorList>
    </citation>
    <scope>NUCLEOTIDE SEQUENCE</scope>
    <source>
        <strain evidence="14">S-188037</strain>
    </source>
</reference>
<feature type="transmembrane region" description="Helical" evidence="11">
    <location>
        <begin position="33"/>
        <end position="54"/>
    </location>
</feature>
<dbReference type="GO" id="GO:0016887">
    <property type="term" value="F:ATP hydrolysis activity"/>
    <property type="evidence" value="ECO:0007669"/>
    <property type="project" value="InterPro"/>
</dbReference>
<feature type="transmembrane region" description="Helical" evidence="11">
    <location>
        <begin position="911"/>
        <end position="931"/>
    </location>
</feature>
<dbReference type="FunFam" id="1.20.1560.10:FF:000003">
    <property type="entry name" value="ABC transporter C family member 10"/>
    <property type="match status" value="1"/>
</dbReference>
<dbReference type="PANTHER" id="PTHR24223:SF369">
    <property type="entry name" value="ABC TRANSPORTER C FAMILY MEMBER 10"/>
    <property type="match status" value="1"/>
</dbReference>
<evidence type="ECO:0000256" key="10">
    <source>
        <dbReference type="ARBA" id="ARBA00023136"/>
    </source>
</evidence>
<evidence type="ECO:0000256" key="8">
    <source>
        <dbReference type="ARBA" id="ARBA00022967"/>
    </source>
</evidence>
<feature type="transmembrane region" description="Helical" evidence="11">
    <location>
        <begin position="431"/>
        <end position="458"/>
    </location>
</feature>
<dbReference type="InterPro" id="IPR036640">
    <property type="entry name" value="ABC1_TM_sf"/>
</dbReference>
<evidence type="ECO:0000256" key="11">
    <source>
        <dbReference type="SAM" id="Phobius"/>
    </source>
</evidence>
<feature type="transmembrane region" description="Helical" evidence="11">
    <location>
        <begin position="169"/>
        <end position="187"/>
    </location>
</feature>
<evidence type="ECO:0000256" key="2">
    <source>
        <dbReference type="ARBA" id="ARBA00009726"/>
    </source>
</evidence>
<dbReference type="PANTHER" id="PTHR24223">
    <property type="entry name" value="ATP-BINDING CASSETTE SUB-FAMILY C"/>
    <property type="match status" value="1"/>
</dbReference>
<keyword evidence="10 11" id="KW-0472">Membrane</keyword>
<feature type="domain" description="ABC transporter" evidence="12">
    <location>
        <begin position="1229"/>
        <end position="1463"/>
    </location>
</feature>
<feature type="transmembrane region" description="Helical" evidence="11">
    <location>
        <begin position="141"/>
        <end position="163"/>
    </location>
</feature>
<keyword evidence="7" id="KW-0067">ATP-binding</keyword>
<dbReference type="CDD" id="cd18579">
    <property type="entry name" value="ABC_6TM_ABCC_D1"/>
    <property type="match status" value="1"/>
</dbReference>
<dbReference type="InterPro" id="IPR044746">
    <property type="entry name" value="ABCC_6TM_D1"/>
</dbReference>
<gene>
    <name evidence="14" type="ORF">MKW98_015380</name>
</gene>
<dbReference type="InterPro" id="IPR027417">
    <property type="entry name" value="P-loop_NTPase"/>
</dbReference>
<dbReference type="SUPFAM" id="SSF90123">
    <property type="entry name" value="ABC transporter transmembrane region"/>
    <property type="match status" value="2"/>
</dbReference>
<feature type="transmembrane region" description="Helical" evidence="11">
    <location>
        <begin position="108"/>
        <end position="129"/>
    </location>
</feature>
<evidence type="ECO:0000256" key="9">
    <source>
        <dbReference type="ARBA" id="ARBA00022989"/>
    </source>
</evidence>
<evidence type="ECO:0000256" key="4">
    <source>
        <dbReference type="ARBA" id="ARBA00022692"/>
    </source>
</evidence>
<dbReference type="InterPro" id="IPR056228">
    <property type="entry name" value="ABCC10-like_N"/>
</dbReference>
<dbReference type="CDD" id="cd18580">
    <property type="entry name" value="ABC_6TM_ABCC_D2"/>
    <property type="match status" value="1"/>
</dbReference>
<dbReference type="InterPro" id="IPR003439">
    <property type="entry name" value="ABC_transporter-like_ATP-bd"/>
</dbReference>
<proteinExistence type="inferred from homology"/>
<comment type="similarity">
    <text evidence="2">Belongs to the ABC transporter superfamily. ABCC family. Conjugate transporter (TC 3.A.1.208) subfamily.</text>
</comment>
<dbReference type="Pfam" id="PF24358">
    <property type="entry name" value="ABCC10_N"/>
    <property type="match status" value="1"/>
</dbReference>
<comment type="caution">
    <text evidence="14">The sequence shown here is derived from an EMBL/GenBank/DDBJ whole genome shotgun (WGS) entry which is preliminary data.</text>
</comment>
<dbReference type="InterPro" id="IPR017871">
    <property type="entry name" value="ABC_transporter-like_CS"/>
</dbReference>
<dbReference type="Gene3D" id="3.40.50.300">
    <property type="entry name" value="P-loop containing nucleotide triphosphate hydrolases"/>
    <property type="match status" value="2"/>
</dbReference>
<dbReference type="CDD" id="cd03250">
    <property type="entry name" value="ABCC_MRP_domain1"/>
    <property type="match status" value="1"/>
</dbReference>
<feature type="domain" description="ABC transmembrane type-1" evidence="13">
    <location>
        <begin position="306"/>
        <end position="586"/>
    </location>
</feature>
<evidence type="ECO:0000259" key="13">
    <source>
        <dbReference type="PROSITE" id="PS50929"/>
    </source>
</evidence>
<dbReference type="SMART" id="SM00382">
    <property type="entry name" value="AAA"/>
    <property type="match status" value="2"/>
</dbReference>
<comment type="subcellular location">
    <subcellularLocation>
        <location evidence="1">Membrane</location>
        <topology evidence="1">Multi-pass membrane protein</topology>
    </subcellularLocation>
</comment>
<feature type="domain" description="ABC transporter" evidence="12">
    <location>
        <begin position="623"/>
        <end position="844"/>
    </location>
</feature>
<dbReference type="FunFam" id="3.40.50.300:FF:000923">
    <property type="entry name" value="ABC transporter C family member 10"/>
    <property type="match status" value="1"/>
</dbReference>
<feature type="transmembrane region" description="Helical" evidence="11">
    <location>
        <begin position="75"/>
        <end position="96"/>
    </location>
</feature>
<dbReference type="InterPro" id="IPR050173">
    <property type="entry name" value="ABC_transporter_C-like"/>
</dbReference>
<evidence type="ECO:0000256" key="7">
    <source>
        <dbReference type="ARBA" id="ARBA00022840"/>
    </source>
</evidence>
<evidence type="ECO:0000313" key="15">
    <source>
        <dbReference type="Proteomes" id="UP001202328"/>
    </source>
</evidence>
<evidence type="ECO:0000256" key="3">
    <source>
        <dbReference type="ARBA" id="ARBA00022448"/>
    </source>
</evidence>
<feature type="transmembrane region" description="Helical" evidence="11">
    <location>
        <begin position="1046"/>
        <end position="1069"/>
    </location>
</feature>
<dbReference type="GO" id="GO:0016020">
    <property type="term" value="C:membrane"/>
    <property type="evidence" value="ECO:0007669"/>
    <property type="project" value="UniProtKB-SubCell"/>
</dbReference>
<dbReference type="PROSITE" id="PS00211">
    <property type="entry name" value="ABC_TRANSPORTER_1"/>
    <property type="match status" value="1"/>
</dbReference>
<dbReference type="CDD" id="cd03244">
    <property type="entry name" value="ABCC_MRP_domain2"/>
    <property type="match status" value="1"/>
</dbReference>
<name>A0AAD4RY71_9MAGN</name>